<dbReference type="NCBIfam" id="NF033819">
    <property type="entry name" value="IS66_TnpB"/>
    <property type="match status" value="1"/>
</dbReference>
<gene>
    <name evidence="1" type="ORF">EDX97_03710</name>
</gene>
<accession>A0A3N0I5T4</accession>
<name>A0A3N0I5T4_9FIRM</name>
<dbReference type="AlphaFoldDB" id="A0A3N0I5T4"/>
<dbReference type="InterPro" id="IPR008878">
    <property type="entry name" value="Transposase_IS66_Orf2"/>
</dbReference>
<dbReference type="RefSeq" id="WP_128519833.1">
    <property type="nucleotide sequence ID" value="NZ_JAXEUF010000048.1"/>
</dbReference>
<reference evidence="1 2" key="1">
    <citation type="submission" date="2018-11" db="EMBL/GenBank/DDBJ databases">
        <title>Clostridium sp. nov., a member of the family Erysipelotrichaceae isolated from pig faeces.</title>
        <authorList>
            <person name="Chang Y.-H."/>
        </authorList>
    </citation>
    <scope>NUCLEOTIDE SEQUENCE [LARGE SCALE GENOMIC DNA]</scope>
    <source>
        <strain evidence="1 2">YH-panp20</strain>
    </source>
</reference>
<protein>
    <submittedName>
        <fullName evidence="1">Transposase</fullName>
    </submittedName>
</protein>
<comment type="caution">
    <text evidence="1">The sequence shown here is derived from an EMBL/GenBank/DDBJ whole genome shotgun (WGS) entry which is preliminary data.</text>
</comment>
<evidence type="ECO:0000313" key="2">
    <source>
        <dbReference type="Proteomes" id="UP000276568"/>
    </source>
</evidence>
<sequence>MLDLNKLDHIYLACGHTDMRKSIDGLSAIVQEEFQLDPFSSSLFLFCGRKNDRIKALYWDGDGFLLMYKRLEDGRFRWPRKQKEVKDLTHQQLRWLLEGLEIEQPKVIKKVSPKSVI</sequence>
<keyword evidence="2" id="KW-1185">Reference proteome</keyword>
<dbReference type="Pfam" id="PF05717">
    <property type="entry name" value="TnpB_IS66"/>
    <property type="match status" value="1"/>
</dbReference>
<dbReference type="PANTHER" id="PTHR36455:SF1">
    <property type="entry name" value="BLR8292 PROTEIN"/>
    <property type="match status" value="1"/>
</dbReference>
<organism evidence="1 2">
    <name type="scientific">Absicoccus porci</name>
    <dbReference type="NCBI Taxonomy" id="2486576"/>
    <lineage>
        <taxon>Bacteria</taxon>
        <taxon>Bacillati</taxon>
        <taxon>Bacillota</taxon>
        <taxon>Erysipelotrichia</taxon>
        <taxon>Erysipelotrichales</taxon>
        <taxon>Erysipelotrichaceae</taxon>
        <taxon>Absicoccus</taxon>
    </lineage>
</organism>
<dbReference type="Proteomes" id="UP000276568">
    <property type="component" value="Unassembled WGS sequence"/>
</dbReference>
<dbReference type="EMBL" id="RJQC01000001">
    <property type="protein sequence ID" value="RNM31672.1"/>
    <property type="molecule type" value="Genomic_DNA"/>
</dbReference>
<dbReference type="PANTHER" id="PTHR36455">
    <property type="match status" value="1"/>
</dbReference>
<proteinExistence type="predicted"/>
<dbReference type="OrthoDB" id="4956084at2"/>
<evidence type="ECO:0000313" key="1">
    <source>
        <dbReference type="EMBL" id="RNM31672.1"/>
    </source>
</evidence>